<dbReference type="InterPro" id="IPR007403">
    <property type="entry name" value="DUF456"/>
</dbReference>
<dbReference type="Pfam" id="PF04306">
    <property type="entry name" value="DUF456"/>
    <property type="match status" value="1"/>
</dbReference>
<evidence type="ECO:0000313" key="2">
    <source>
        <dbReference type="EMBL" id="EEH63677.1"/>
    </source>
</evidence>
<dbReference type="EMBL" id="ACFG01000030">
    <property type="protein sequence ID" value="EEH63677.1"/>
    <property type="molecule type" value="Genomic_DNA"/>
</dbReference>
<protein>
    <recommendedName>
        <fullName evidence="4">DUF456 domain-containing protein</fullName>
    </recommendedName>
</protein>
<keyword evidence="1" id="KW-1133">Transmembrane helix</keyword>
<evidence type="ECO:0000256" key="1">
    <source>
        <dbReference type="SAM" id="Phobius"/>
    </source>
</evidence>
<dbReference type="RefSeq" id="WP_006546468.1">
    <property type="nucleotide sequence ID" value="NZ_DS999543.1"/>
</dbReference>
<organism evidence="2 3">
    <name type="scientific">Gleimia coleocanis DSM 15436</name>
    <dbReference type="NCBI Taxonomy" id="525245"/>
    <lineage>
        <taxon>Bacteria</taxon>
        <taxon>Bacillati</taxon>
        <taxon>Actinomycetota</taxon>
        <taxon>Actinomycetes</taxon>
        <taxon>Actinomycetales</taxon>
        <taxon>Actinomycetaceae</taxon>
        <taxon>Gleimia</taxon>
    </lineage>
</organism>
<feature type="transmembrane region" description="Helical" evidence="1">
    <location>
        <begin position="142"/>
        <end position="161"/>
    </location>
</feature>
<feature type="transmembrane region" description="Helical" evidence="1">
    <location>
        <begin position="82"/>
        <end position="107"/>
    </location>
</feature>
<evidence type="ECO:0000313" key="3">
    <source>
        <dbReference type="Proteomes" id="UP000010301"/>
    </source>
</evidence>
<dbReference type="AlphaFoldDB" id="C0W0V3"/>
<dbReference type="eggNOG" id="COG2839">
    <property type="taxonomic scope" value="Bacteria"/>
</dbReference>
<comment type="caution">
    <text evidence="2">The sequence shown here is derived from an EMBL/GenBank/DDBJ whole genome shotgun (WGS) entry which is preliminary data.</text>
</comment>
<dbReference type="Proteomes" id="UP000010301">
    <property type="component" value="Unassembled WGS sequence"/>
</dbReference>
<name>C0W0V3_9ACTO</name>
<evidence type="ECO:0008006" key="4">
    <source>
        <dbReference type="Google" id="ProtNLM"/>
    </source>
</evidence>
<dbReference type="OrthoDB" id="3733714at2"/>
<keyword evidence="1" id="KW-0812">Transmembrane</keyword>
<reference evidence="2 3" key="1">
    <citation type="submission" date="2009-01" db="EMBL/GenBank/DDBJ databases">
        <authorList>
            <person name="Qin X."/>
            <person name="Bachman B."/>
            <person name="Battles P."/>
            <person name="Bell A."/>
            <person name="Bess C."/>
            <person name="Bickham C."/>
            <person name="Chaboub L."/>
            <person name="Chen D."/>
            <person name="Coyle M."/>
            <person name="Deiros D.R."/>
            <person name="Dinh H."/>
            <person name="Forbes L."/>
            <person name="Fowler G."/>
            <person name="Francisco L."/>
            <person name="Fu Q."/>
            <person name="Gubbala S."/>
            <person name="Hale W."/>
            <person name="Han Y."/>
            <person name="Hemphill L."/>
            <person name="Highlander S.K."/>
            <person name="Hirani K."/>
            <person name="Hogues M."/>
            <person name="Jackson L."/>
            <person name="Jakkamsetti A."/>
            <person name="Javaid M."/>
            <person name="Jiang H."/>
            <person name="Korchina V."/>
            <person name="Kovar C."/>
            <person name="Lara F."/>
            <person name="Lee S."/>
            <person name="Mata R."/>
            <person name="Mathew T."/>
            <person name="Moen C."/>
            <person name="Morales K."/>
            <person name="Munidasa M."/>
            <person name="Nazareth L."/>
            <person name="Ngo R."/>
            <person name="Nguyen L."/>
            <person name="Okwuonu G."/>
            <person name="Ongeri F."/>
            <person name="Patil S."/>
            <person name="Petrosino J."/>
            <person name="Pham C."/>
            <person name="Pham P."/>
            <person name="Pu L.-L."/>
            <person name="Puazo M."/>
            <person name="Raj R."/>
            <person name="Reid J."/>
            <person name="Rouhana J."/>
            <person name="Saada N."/>
            <person name="Shang Y."/>
            <person name="Simmons D."/>
            <person name="Thornton R."/>
            <person name="Warren J."/>
            <person name="Weissenberger G."/>
            <person name="Zhang J."/>
            <person name="Zhang L."/>
            <person name="Zhou C."/>
            <person name="Zhu D."/>
            <person name="Muzny D."/>
            <person name="Worley K."/>
            <person name="Gibbs R."/>
        </authorList>
    </citation>
    <scope>NUCLEOTIDE SEQUENCE [LARGE SCALE GENOMIC DNA]</scope>
    <source>
        <strain evidence="2 3">DSM 15436</strain>
    </source>
</reference>
<accession>C0W0V3</accession>
<dbReference type="STRING" id="525245.HMPREF0044_0696"/>
<gene>
    <name evidence="2" type="ORF">HMPREF0044_0696</name>
</gene>
<sequence length="162" mass="17025">MILMYIIVALLLAVGVTGALVQIWPSTPFLLVGFLIWAIYLGGVTAWVFFALSTVLLIATMVLKFLIPGKQLKNAGIPNSTLLLGGVGAVAGFFLIPVVGLPLGFLLSVAVAEGVRLNDYAKAKDSVITTLKATGVSVLIEFSISFALVLAWAIVSLFLAFG</sequence>
<proteinExistence type="predicted"/>
<keyword evidence="3" id="KW-1185">Reference proteome</keyword>
<keyword evidence="1" id="KW-0472">Membrane</keyword>
<dbReference type="HOGENOM" id="CLU_109297_3_1_11"/>
<feature type="transmembrane region" description="Helical" evidence="1">
    <location>
        <begin position="29"/>
        <end position="62"/>
    </location>
</feature>